<evidence type="ECO:0000256" key="3">
    <source>
        <dbReference type="ARBA" id="ARBA00022737"/>
    </source>
</evidence>
<dbReference type="GO" id="GO:0005829">
    <property type="term" value="C:cytosol"/>
    <property type="evidence" value="ECO:0007669"/>
    <property type="project" value="TreeGrafter"/>
</dbReference>
<name>A0AAN9GBE2_9CAEN</name>
<dbReference type="InterPro" id="IPR017884">
    <property type="entry name" value="SANT_dom"/>
</dbReference>
<dbReference type="CDD" id="cd06257">
    <property type="entry name" value="DnaJ"/>
    <property type="match status" value="1"/>
</dbReference>
<sequence>MIPHAEEDEVSEVFGSLSCGEVITVETTGRWFCAYQQRVHGSQSMKSLSSSSEEEEEEEEDEECEDDQALLLGLDPKEWKKQDHYAVLGLSKTRYKATDDQIKRAYKKKVLLHHPDKRRARGLVVQDGEDDYFTCITRAYEILGNPVKRRSFDSVDPEFDEAIPSITQENKDFYTVFRPVFERNARWSNKKRVPQLGDENTDFDHVNDFYNFWYAFDSWREFSYKDEEEKEKGENREERRWIEKQNKAARQKLKKEEVARIRQLVDNAYANDPRIQKFKEEEKEKKLAQKRARQDAVRQRVEEEERVRQAAQEEERKKKEKEEEEARVQAAAAKREKEALKKQLRKERKSLRTMAKDFDYFADTEDERIKMLEEVDRLSELLSVTSLQELNVSLSAGDKVKAKEAFLGKLAEVKEQLEKDKRQQMEAKQKTSSGGGGVADKKQWSEDELQMLIKAVNLFPAGTQDRWEVIAAFIGQHVSGSNKNARDVLCKAKELQKNDLMLKQGAARQAFSQFEKEHKSSHLGTTDVPSQRLESAAEAQLRETGSNPAMWTADEQKLLEQAMKTFGANTPERWERIAESVPNRSKKDCMKRYKELCEVVRAKKAAQEAAKAKKS</sequence>
<evidence type="ECO:0000256" key="5">
    <source>
        <dbReference type="ARBA" id="ARBA00023186"/>
    </source>
</evidence>
<feature type="domain" description="Myb-like" evidence="9">
    <location>
        <begin position="551"/>
        <end position="597"/>
    </location>
</feature>
<dbReference type="InterPro" id="IPR036869">
    <property type="entry name" value="J_dom_sf"/>
</dbReference>
<protein>
    <recommendedName>
        <fullName evidence="13">DnaJ homolog subfamily C member 2</fullName>
    </recommendedName>
</protein>
<dbReference type="Pfam" id="PF00226">
    <property type="entry name" value="DnaJ"/>
    <property type="match status" value="1"/>
</dbReference>
<dbReference type="CDD" id="cd00167">
    <property type="entry name" value="SANT"/>
    <property type="match status" value="2"/>
</dbReference>
<keyword evidence="3" id="KW-0677">Repeat</keyword>
<dbReference type="PROSITE" id="PS50090">
    <property type="entry name" value="MYB_LIKE"/>
    <property type="match status" value="1"/>
</dbReference>
<comment type="caution">
    <text evidence="11">The sequence shown here is derived from an EMBL/GenBank/DDBJ whole genome shotgun (WGS) entry which is preliminary data.</text>
</comment>
<dbReference type="SMART" id="SM00717">
    <property type="entry name" value="SANT"/>
    <property type="match status" value="2"/>
</dbReference>
<feature type="region of interest" description="Disordered" evidence="7">
    <location>
        <begin position="419"/>
        <end position="440"/>
    </location>
</feature>
<proteinExistence type="predicted"/>
<feature type="domain" description="SANT" evidence="10">
    <location>
        <begin position="550"/>
        <end position="601"/>
    </location>
</feature>
<dbReference type="Pfam" id="PF21884">
    <property type="entry name" value="ZUO1-like_ZHD"/>
    <property type="match status" value="1"/>
</dbReference>
<dbReference type="FunFam" id="1.10.10.60:FF:000180">
    <property type="entry name" value="DnaJ (Hsp40) homolog, subfamily C, member 2"/>
    <property type="match status" value="1"/>
</dbReference>
<dbReference type="Gene3D" id="1.10.10.60">
    <property type="entry name" value="Homeodomain-like"/>
    <property type="match status" value="2"/>
</dbReference>
<evidence type="ECO:0000313" key="11">
    <source>
        <dbReference type="EMBL" id="KAK7102753.1"/>
    </source>
</evidence>
<keyword evidence="5" id="KW-0143">Chaperone</keyword>
<evidence type="ECO:0000256" key="4">
    <source>
        <dbReference type="ARBA" id="ARBA00023159"/>
    </source>
</evidence>
<dbReference type="InterPro" id="IPR042569">
    <property type="entry name" value="RAC_head_sf"/>
</dbReference>
<dbReference type="Pfam" id="PF23082">
    <property type="entry name" value="Myb_DNA-binding_2"/>
    <property type="match status" value="1"/>
</dbReference>
<evidence type="ECO:0000256" key="6">
    <source>
        <dbReference type="ARBA" id="ARBA00023242"/>
    </source>
</evidence>
<feature type="region of interest" description="Disordered" evidence="7">
    <location>
        <begin position="289"/>
        <end position="346"/>
    </location>
</feature>
<keyword evidence="2" id="KW-0963">Cytoplasm</keyword>
<evidence type="ECO:0000259" key="9">
    <source>
        <dbReference type="PROSITE" id="PS50090"/>
    </source>
</evidence>
<dbReference type="Proteomes" id="UP001374579">
    <property type="component" value="Unassembled WGS sequence"/>
</dbReference>
<dbReference type="PROSITE" id="PS50076">
    <property type="entry name" value="DNAJ_2"/>
    <property type="match status" value="1"/>
</dbReference>
<dbReference type="PROSITE" id="PS00636">
    <property type="entry name" value="DNAJ_1"/>
    <property type="match status" value="1"/>
</dbReference>
<comment type="subcellular location">
    <subcellularLocation>
        <location evidence="1">Cytoplasm</location>
    </subcellularLocation>
</comment>
<evidence type="ECO:0000256" key="7">
    <source>
        <dbReference type="SAM" id="MobiDB-lite"/>
    </source>
</evidence>
<evidence type="ECO:0008006" key="13">
    <source>
        <dbReference type="Google" id="ProtNLM"/>
    </source>
</evidence>
<dbReference type="InterPro" id="IPR032003">
    <property type="entry name" value="RAC_head"/>
</dbReference>
<keyword evidence="6" id="KW-0539">Nucleus</keyword>
<feature type="domain" description="J" evidence="8">
    <location>
        <begin position="83"/>
        <end position="156"/>
    </location>
</feature>
<reference evidence="11 12" key="1">
    <citation type="submission" date="2024-02" db="EMBL/GenBank/DDBJ databases">
        <title>Chromosome-scale genome assembly of the rough periwinkle Littorina saxatilis.</title>
        <authorList>
            <person name="De Jode A."/>
            <person name="Faria R."/>
            <person name="Formenti G."/>
            <person name="Sims Y."/>
            <person name="Smith T.P."/>
            <person name="Tracey A."/>
            <person name="Wood J.M.D."/>
            <person name="Zagrodzka Z.B."/>
            <person name="Johannesson K."/>
            <person name="Butlin R.K."/>
            <person name="Leder E.H."/>
        </authorList>
    </citation>
    <scope>NUCLEOTIDE SEQUENCE [LARGE SCALE GENOMIC DNA]</scope>
    <source>
        <strain evidence="11">Snail1</strain>
        <tissue evidence="11">Muscle</tissue>
    </source>
</reference>
<dbReference type="SMART" id="SM00271">
    <property type="entry name" value="DnaJ"/>
    <property type="match status" value="1"/>
</dbReference>
<dbReference type="EMBL" id="JBAMIC010000010">
    <property type="protein sequence ID" value="KAK7102753.1"/>
    <property type="molecule type" value="Genomic_DNA"/>
</dbReference>
<keyword evidence="12" id="KW-1185">Reference proteome</keyword>
<dbReference type="InterPro" id="IPR044634">
    <property type="entry name" value="Zuotin/DnaJC2"/>
</dbReference>
<dbReference type="InterPro" id="IPR001623">
    <property type="entry name" value="DnaJ_domain"/>
</dbReference>
<dbReference type="SUPFAM" id="SSF46689">
    <property type="entry name" value="Homeodomain-like"/>
    <property type="match status" value="2"/>
</dbReference>
<evidence type="ECO:0000256" key="1">
    <source>
        <dbReference type="ARBA" id="ARBA00004496"/>
    </source>
</evidence>
<evidence type="ECO:0000256" key="2">
    <source>
        <dbReference type="ARBA" id="ARBA00022490"/>
    </source>
</evidence>
<feature type="compositionally biased region" description="Polar residues" evidence="7">
    <location>
        <begin position="522"/>
        <end position="533"/>
    </location>
</feature>
<feature type="region of interest" description="Disordered" evidence="7">
    <location>
        <begin position="517"/>
        <end position="547"/>
    </location>
</feature>
<gene>
    <name evidence="11" type="ORF">V1264_020934</name>
</gene>
<accession>A0AAN9GBE2</accession>
<dbReference type="InterPro" id="IPR009057">
    <property type="entry name" value="Homeodomain-like_sf"/>
</dbReference>
<evidence type="ECO:0000259" key="10">
    <source>
        <dbReference type="PROSITE" id="PS51293"/>
    </source>
</evidence>
<dbReference type="PANTHER" id="PTHR43999:SF1">
    <property type="entry name" value="DNAJ HOMOLOG SUBFAMILY C MEMBER 2"/>
    <property type="match status" value="1"/>
</dbReference>
<dbReference type="AlphaFoldDB" id="A0AAN9GBE2"/>
<feature type="region of interest" description="Disordered" evidence="7">
    <location>
        <begin position="43"/>
        <end position="64"/>
    </location>
</feature>
<feature type="compositionally biased region" description="Acidic residues" evidence="7">
    <location>
        <begin position="52"/>
        <end position="64"/>
    </location>
</feature>
<keyword evidence="4" id="KW-0010">Activator</keyword>
<dbReference type="InterPro" id="IPR018253">
    <property type="entry name" value="DnaJ_domain_CS"/>
</dbReference>
<evidence type="ECO:0000259" key="8">
    <source>
        <dbReference type="PROSITE" id="PS50076"/>
    </source>
</evidence>
<feature type="compositionally biased region" description="Basic and acidic residues" evidence="7">
    <location>
        <begin position="289"/>
        <end position="341"/>
    </location>
</feature>
<dbReference type="PROSITE" id="PS51293">
    <property type="entry name" value="SANT"/>
    <property type="match status" value="1"/>
</dbReference>
<dbReference type="Pfam" id="PF16717">
    <property type="entry name" value="RAC_head"/>
    <property type="match status" value="1"/>
</dbReference>
<dbReference type="SUPFAM" id="SSF46565">
    <property type="entry name" value="Chaperone J-domain"/>
    <property type="match status" value="1"/>
</dbReference>
<dbReference type="Pfam" id="PF00249">
    <property type="entry name" value="Myb_DNA-binding"/>
    <property type="match status" value="1"/>
</dbReference>
<dbReference type="GO" id="GO:0030544">
    <property type="term" value="F:Hsp70 protein binding"/>
    <property type="evidence" value="ECO:0007669"/>
    <property type="project" value="InterPro"/>
</dbReference>
<dbReference type="GO" id="GO:0051083">
    <property type="term" value="P:'de novo' cotranslational protein folding"/>
    <property type="evidence" value="ECO:0007669"/>
    <property type="project" value="InterPro"/>
</dbReference>
<dbReference type="GO" id="GO:0006450">
    <property type="term" value="P:regulation of translational fidelity"/>
    <property type="evidence" value="ECO:0007669"/>
    <property type="project" value="InterPro"/>
</dbReference>
<dbReference type="Gene3D" id="1.10.287.110">
    <property type="entry name" value="DnaJ domain"/>
    <property type="match status" value="1"/>
</dbReference>
<dbReference type="PANTHER" id="PTHR43999">
    <property type="entry name" value="DNAJ HOMOLOG SUBFAMILY C MEMBER 2"/>
    <property type="match status" value="1"/>
</dbReference>
<dbReference type="GO" id="GO:0043022">
    <property type="term" value="F:ribosome binding"/>
    <property type="evidence" value="ECO:0007669"/>
    <property type="project" value="InterPro"/>
</dbReference>
<evidence type="ECO:0000313" key="12">
    <source>
        <dbReference type="Proteomes" id="UP001374579"/>
    </source>
</evidence>
<feature type="compositionally biased region" description="Basic and acidic residues" evidence="7">
    <location>
        <begin position="419"/>
        <end position="429"/>
    </location>
</feature>
<dbReference type="Gene3D" id="1.10.8.840">
    <property type="entry name" value="Ribosome-associated complex head domain"/>
    <property type="match status" value="1"/>
</dbReference>
<dbReference type="InterPro" id="IPR001005">
    <property type="entry name" value="SANT/Myb"/>
</dbReference>
<organism evidence="11 12">
    <name type="scientific">Littorina saxatilis</name>
    <dbReference type="NCBI Taxonomy" id="31220"/>
    <lineage>
        <taxon>Eukaryota</taxon>
        <taxon>Metazoa</taxon>
        <taxon>Spiralia</taxon>
        <taxon>Lophotrochozoa</taxon>
        <taxon>Mollusca</taxon>
        <taxon>Gastropoda</taxon>
        <taxon>Caenogastropoda</taxon>
        <taxon>Littorinimorpha</taxon>
        <taxon>Littorinoidea</taxon>
        <taxon>Littorinidae</taxon>
        <taxon>Littorina</taxon>
    </lineage>
</organism>
<dbReference type="InterPro" id="IPR054076">
    <property type="entry name" value="ZUO1-like_ZHD"/>
</dbReference>